<evidence type="ECO:0000256" key="3">
    <source>
        <dbReference type="ARBA" id="ARBA00012452"/>
    </source>
</evidence>
<dbReference type="SUPFAM" id="SSF52833">
    <property type="entry name" value="Thioredoxin-like"/>
    <property type="match status" value="1"/>
</dbReference>
<dbReference type="AlphaFoldDB" id="A0A8J2SD73"/>
<dbReference type="InterPro" id="IPR036249">
    <property type="entry name" value="Thioredoxin-like_sf"/>
</dbReference>
<name>A0A8J2SD73_9STRA</name>
<dbReference type="PANTHER" id="PTHR11571:SF222">
    <property type="entry name" value="GLUTATHIONE TRANSFERASE"/>
    <property type="match status" value="1"/>
</dbReference>
<feature type="domain" description="GST N-terminal" evidence="7">
    <location>
        <begin position="18"/>
        <end position="103"/>
    </location>
</feature>
<dbReference type="InterPro" id="IPR050213">
    <property type="entry name" value="GST_superfamily"/>
</dbReference>
<dbReference type="Gene3D" id="3.40.30.10">
    <property type="entry name" value="Glutaredoxin"/>
    <property type="match status" value="1"/>
</dbReference>
<dbReference type="OrthoDB" id="410118at2759"/>
<evidence type="ECO:0000256" key="6">
    <source>
        <dbReference type="SAM" id="MobiDB-lite"/>
    </source>
</evidence>
<dbReference type="Pfam" id="PF02798">
    <property type="entry name" value="GST_N"/>
    <property type="match status" value="1"/>
</dbReference>
<proteinExistence type="inferred from homology"/>
<feature type="domain" description="GST C-terminal" evidence="8">
    <location>
        <begin position="106"/>
        <end position="240"/>
    </location>
</feature>
<evidence type="ECO:0000256" key="4">
    <source>
        <dbReference type="ARBA" id="ARBA00022679"/>
    </source>
</evidence>
<dbReference type="PANTHER" id="PTHR11571">
    <property type="entry name" value="GLUTATHIONE S-TRANSFERASE"/>
    <property type="match status" value="1"/>
</dbReference>
<dbReference type="Proteomes" id="UP000789595">
    <property type="component" value="Unassembled WGS sequence"/>
</dbReference>
<dbReference type="EMBL" id="CAKKNE010000001">
    <property type="protein sequence ID" value="CAH0365414.1"/>
    <property type="molecule type" value="Genomic_DNA"/>
</dbReference>
<sequence>MAAYGNTGDPLRPDNPTRHPTLGYHKIRGLGAPLRMMLYAKKQNFRHVAYGTDCNQKWFKEDKELLKKKNSCANLPYLVDGGLVVSQSNTCALYLGRRLGIDDGMSGTYQTYNHTVLDQTYDLRNDLMKVVYPFGSTKTKADFEAAAKKHFERNVKTHFTKLEGFCIGPFMTGVKPRSGDFVLWEMLDQHIILARALDLDDWLGECPKLATLHSTMRALPELADYFAAPCYAEWSHNSPAYTHFTGHGDMDQGGTVEEDLVFPRE</sequence>
<comment type="catalytic activity">
    <reaction evidence="5">
        <text>RX + glutathione = an S-substituted glutathione + a halide anion + H(+)</text>
        <dbReference type="Rhea" id="RHEA:16437"/>
        <dbReference type="ChEBI" id="CHEBI:15378"/>
        <dbReference type="ChEBI" id="CHEBI:16042"/>
        <dbReference type="ChEBI" id="CHEBI:17792"/>
        <dbReference type="ChEBI" id="CHEBI:57925"/>
        <dbReference type="ChEBI" id="CHEBI:90779"/>
        <dbReference type="EC" id="2.5.1.18"/>
    </reaction>
</comment>
<dbReference type="PROSITE" id="PS50405">
    <property type="entry name" value="GST_CTER"/>
    <property type="match status" value="1"/>
</dbReference>
<dbReference type="SUPFAM" id="SSF47616">
    <property type="entry name" value="GST C-terminal domain-like"/>
    <property type="match status" value="1"/>
</dbReference>
<dbReference type="InterPro" id="IPR004045">
    <property type="entry name" value="Glutathione_S-Trfase_N"/>
</dbReference>
<dbReference type="Pfam" id="PF14497">
    <property type="entry name" value="GST_C_3"/>
    <property type="match status" value="1"/>
</dbReference>
<dbReference type="InterPro" id="IPR036282">
    <property type="entry name" value="Glutathione-S-Trfase_C_sf"/>
</dbReference>
<evidence type="ECO:0000313" key="9">
    <source>
        <dbReference type="EMBL" id="CAH0365414.1"/>
    </source>
</evidence>
<evidence type="ECO:0000259" key="7">
    <source>
        <dbReference type="PROSITE" id="PS50404"/>
    </source>
</evidence>
<dbReference type="GO" id="GO:0004364">
    <property type="term" value="F:glutathione transferase activity"/>
    <property type="evidence" value="ECO:0007669"/>
    <property type="project" value="UniProtKB-EC"/>
</dbReference>
<keyword evidence="10" id="KW-1185">Reference proteome</keyword>
<evidence type="ECO:0000256" key="5">
    <source>
        <dbReference type="ARBA" id="ARBA00047960"/>
    </source>
</evidence>
<dbReference type="InterPro" id="IPR004046">
    <property type="entry name" value="GST_C"/>
</dbReference>
<keyword evidence="4" id="KW-0808">Transferase</keyword>
<dbReference type="PROSITE" id="PS50404">
    <property type="entry name" value="GST_NTER"/>
    <property type="match status" value="1"/>
</dbReference>
<comment type="function">
    <text evidence="1">Conjugation of reduced glutathione to a wide number of exogenous and endogenous hydrophobic electrophiles.</text>
</comment>
<dbReference type="InterPro" id="IPR010987">
    <property type="entry name" value="Glutathione-S-Trfase_C-like"/>
</dbReference>
<dbReference type="EC" id="2.5.1.18" evidence="3"/>
<feature type="region of interest" description="Disordered" evidence="6">
    <location>
        <begin position="1"/>
        <end position="20"/>
    </location>
</feature>
<comment type="similarity">
    <text evidence="2">Belongs to the GST superfamily. Mu family.</text>
</comment>
<evidence type="ECO:0000313" key="10">
    <source>
        <dbReference type="Proteomes" id="UP000789595"/>
    </source>
</evidence>
<dbReference type="Gene3D" id="1.20.1050.10">
    <property type="match status" value="1"/>
</dbReference>
<reference evidence="9" key="1">
    <citation type="submission" date="2021-11" db="EMBL/GenBank/DDBJ databases">
        <authorList>
            <consortium name="Genoscope - CEA"/>
            <person name="William W."/>
        </authorList>
    </citation>
    <scope>NUCLEOTIDE SEQUENCE</scope>
</reference>
<dbReference type="GO" id="GO:0006749">
    <property type="term" value="P:glutathione metabolic process"/>
    <property type="evidence" value="ECO:0007669"/>
    <property type="project" value="TreeGrafter"/>
</dbReference>
<evidence type="ECO:0000256" key="2">
    <source>
        <dbReference type="ARBA" id="ARBA00005861"/>
    </source>
</evidence>
<organism evidence="9 10">
    <name type="scientific">Pelagomonas calceolata</name>
    <dbReference type="NCBI Taxonomy" id="35677"/>
    <lineage>
        <taxon>Eukaryota</taxon>
        <taxon>Sar</taxon>
        <taxon>Stramenopiles</taxon>
        <taxon>Ochrophyta</taxon>
        <taxon>Pelagophyceae</taxon>
        <taxon>Pelagomonadales</taxon>
        <taxon>Pelagomonadaceae</taxon>
        <taxon>Pelagomonas</taxon>
    </lineage>
</organism>
<comment type="caution">
    <text evidence="9">The sequence shown here is derived from an EMBL/GenBank/DDBJ whole genome shotgun (WGS) entry which is preliminary data.</text>
</comment>
<evidence type="ECO:0000256" key="1">
    <source>
        <dbReference type="ARBA" id="ARBA00003701"/>
    </source>
</evidence>
<gene>
    <name evidence="9" type="ORF">PECAL_1P18540</name>
</gene>
<evidence type="ECO:0000259" key="8">
    <source>
        <dbReference type="PROSITE" id="PS50405"/>
    </source>
</evidence>
<accession>A0A8J2SD73</accession>
<protein>
    <recommendedName>
        <fullName evidence="3">glutathione transferase</fullName>
        <ecNumber evidence="3">2.5.1.18</ecNumber>
    </recommendedName>
</protein>